<dbReference type="NCBIfam" id="NF001924">
    <property type="entry name" value="PRK00702.1"/>
    <property type="match status" value="1"/>
</dbReference>
<dbReference type="Gene3D" id="3.40.50.1360">
    <property type="match status" value="1"/>
</dbReference>
<feature type="binding site" evidence="3">
    <location>
        <begin position="26"/>
        <end position="29"/>
    </location>
    <ligand>
        <name>substrate</name>
    </ligand>
</feature>
<dbReference type="GO" id="GO:0009052">
    <property type="term" value="P:pentose-phosphate shunt, non-oxidative branch"/>
    <property type="evidence" value="ECO:0007669"/>
    <property type="project" value="UniProtKB-UniRule"/>
</dbReference>
<feature type="active site" description="Proton acceptor" evidence="3">
    <location>
        <position position="101"/>
    </location>
</feature>
<proteinExistence type="inferred from homology"/>
<comment type="caution">
    <text evidence="4">The sequence shown here is derived from an EMBL/GenBank/DDBJ whole genome shotgun (WGS) entry which is preliminary data.</text>
</comment>
<dbReference type="AlphaFoldDB" id="A0A0W0TNQ7"/>
<comment type="similarity">
    <text evidence="3">Belongs to the ribose 5-phosphate isomerase family.</text>
</comment>
<comment type="subunit">
    <text evidence="3">Homodimer.</text>
</comment>
<feature type="binding site" evidence="3">
    <location>
        <begin position="79"/>
        <end position="82"/>
    </location>
    <ligand>
        <name>substrate</name>
    </ligand>
</feature>
<feature type="binding site" evidence="3">
    <location>
        <begin position="92"/>
        <end position="95"/>
    </location>
    <ligand>
        <name>substrate</name>
    </ligand>
</feature>
<name>A0A0W0TNQ7_9GAMM</name>
<dbReference type="HAMAP" id="MF_00170">
    <property type="entry name" value="Rib_5P_isom_A"/>
    <property type="match status" value="1"/>
</dbReference>
<dbReference type="InterPro" id="IPR020672">
    <property type="entry name" value="Ribose5P_isomerase_typA_subgr"/>
</dbReference>
<dbReference type="CDD" id="cd01398">
    <property type="entry name" value="RPI_A"/>
    <property type="match status" value="1"/>
</dbReference>
<keyword evidence="2 3" id="KW-0413">Isomerase</keyword>
<dbReference type="GO" id="GO:0006014">
    <property type="term" value="P:D-ribose metabolic process"/>
    <property type="evidence" value="ECO:0007669"/>
    <property type="project" value="TreeGrafter"/>
</dbReference>
<comment type="function">
    <text evidence="3">Catalyzes the reversible conversion of ribose-5-phosphate to ribulose 5-phosphate.</text>
</comment>
<dbReference type="GO" id="GO:0004751">
    <property type="term" value="F:ribose-5-phosphate isomerase activity"/>
    <property type="evidence" value="ECO:0007669"/>
    <property type="project" value="UniProtKB-UniRule"/>
</dbReference>
<dbReference type="FunFam" id="3.40.50.1360:FF:000001">
    <property type="entry name" value="Ribose-5-phosphate isomerase A"/>
    <property type="match status" value="1"/>
</dbReference>
<dbReference type="EC" id="5.3.1.6" evidence="3"/>
<evidence type="ECO:0000313" key="5">
    <source>
        <dbReference type="Proteomes" id="UP000054785"/>
    </source>
</evidence>
<dbReference type="PANTHER" id="PTHR11934">
    <property type="entry name" value="RIBOSE-5-PHOSPHATE ISOMERASE"/>
    <property type="match status" value="1"/>
</dbReference>
<evidence type="ECO:0000256" key="2">
    <source>
        <dbReference type="ARBA" id="ARBA00023235"/>
    </source>
</evidence>
<dbReference type="PANTHER" id="PTHR11934:SF0">
    <property type="entry name" value="RIBOSE-5-PHOSPHATE ISOMERASE"/>
    <property type="match status" value="1"/>
</dbReference>
<dbReference type="Proteomes" id="UP000054785">
    <property type="component" value="Unassembled WGS sequence"/>
</dbReference>
<dbReference type="Gene3D" id="3.30.70.260">
    <property type="match status" value="1"/>
</dbReference>
<dbReference type="NCBIfam" id="TIGR00021">
    <property type="entry name" value="rpiA"/>
    <property type="match status" value="1"/>
</dbReference>
<dbReference type="InterPro" id="IPR004788">
    <property type="entry name" value="Ribose5P_isomerase_type_A"/>
</dbReference>
<comment type="catalytic activity">
    <reaction evidence="1 3">
        <text>aldehydo-D-ribose 5-phosphate = D-ribulose 5-phosphate</text>
        <dbReference type="Rhea" id="RHEA:14657"/>
        <dbReference type="ChEBI" id="CHEBI:58121"/>
        <dbReference type="ChEBI" id="CHEBI:58273"/>
        <dbReference type="EC" id="5.3.1.6"/>
    </reaction>
</comment>
<sequence length="220" mass="23021">MDALKKAAAKAALAYLEDDMILGVGTGSTVNYFIEELARIRGRLEGCVASSNATAAKLKAAGIPVLELNATGTLALYVDGADEAGPHGTLIKGGGGALTREKIIASASKRFICMVSADKCVKHLGAFPLAVEVLPMARSFVARAIVSLGGDPQYREGFVTDNGNCILDVFNLNIIEPMALEDQINAIPGVIENGLFARRTADIVLAAGDTGVITHSYETR</sequence>
<evidence type="ECO:0000256" key="3">
    <source>
        <dbReference type="HAMAP-Rule" id="MF_00170"/>
    </source>
</evidence>
<dbReference type="STRING" id="45065.Lgee_1893"/>
<dbReference type="Pfam" id="PF06026">
    <property type="entry name" value="Rib_5-P_isom_A"/>
    <property type="match status" value="1"/>
</dbReference>
<dbReference type="GO" id="GO:0005829">
    <property type="term" value="C:cytosol"/>
    <property type="evidence" value="ECO:0007669"/>
    <property type="project" value="TreeGrafter"/>
</dbReference>
<dbReference type="SUPFAM" id="SSF75445">
    <property type="entry name" value="D-ribose-5-phosphate isomerase (RpiA), lid domain"/>
    <property type="match status" value="1"/>
</dbReference>
<dbReference type="RefSeq" id="WP_028385557.1">
    <property type="nucleotide sequence ID" value="NZ_CAAAHN010000002.1"/>
</dbReference>
<dbReference type="InterPro" id="IPR037171">
    <property type="entry name" value="NagB/RpiA_transferase-like"/>
</dbReference>
<comment type="pathway">
    <text evidence="3">Carbohydrate degradation; pentose phosphate pathway; D-ribose 5-phosphate from D-ribulose 5-phosphate (non-oxidative stage): step 1/1.</text>
</comment>
<reference evidence="4 5" key="1">
    <citation type="submission" date="2015-11" db="EMBL/GenBank/DDBJ databases">
        <title>Genomic analysis of 38 Legionella species identifies large and diverse effector repertoires.</title>
        <authorList>
            <person name="Burstein D."/>
            <person name="Amaro F."/>
            <person name="Zusman T."/>
            <person name="Lifshitz Z."/>
            <person name="Cohen O."/>
            <person name="Gilbert J.A."/>
            <person name="Pupko T."/>
            <person name="Shuman H.A."/>
            <person name="Segal G."/>
        </authorList>
    </citation>
    <scope>NUCLEOTIDE SEQUENCE [LARGE SCALE GENOMIC DNA]</scope>
    <source>
        <strain evidence="4 5">ATCC 49504</strain>
    </source>
</reference>
<keyword evidence="5" id="KW-1185">Reference proteome</keyword>
<organism evidence="4 5">
    <name type="scientific">Legionella geestiana</name>
    <dbReference type="NCBI Taxonomy" id="45065"/>
    <lineage>
        <taxon>Bacteria</taxon>
        <taxon>Pseudomonadati</taxon>
        <taxon>Pseudomonadota</taxon>
        <taxon>Gammaproteobacteria</taxon>
        <taxon>Legionellales</taxon>
        <taxon>Legionellaceae</taxon>
        <taxon>Legionella</taxon>
    </lineage>
</organism>
<gene>
    <name evidence="3" type="primary">rpiA</name>
    <name evidence="4" type="ORF">Lgee_1893</name>
</gene>
<dbReference type="PATRIC" id="fig|45065.4.peg.2054"/>
<dbReference type="FunFam" id="3.30.70.260:FF:000004">
    <property type="entry name" value="Ribose-5-phosphate isomerase A"/>
    <property type="match status" value="1"/>
</dbReference>
<accession>A0A0W0TNQ7</accession>
<dbReference type="SUPFAM" id="SSF100950">
    <property type="entry name" value="NagB/RpiA/CoA transferase-like"/>
    <property type="match status" value="1"/>
</dbReference>
<protein>
    <recommendedName>
        <fullName evidence="3">Ribose-5-phosphate isomerase A</fullName>
        <ecNumber evidence="3">5.3.1.6</ecNumber>
    </recommendedName>
    <alternativeName>
        <fullName evidence="3">Phosphoriboisomerase A</fullName>
        <shortName evidence="3">PRI</shortName>
    </alternativeName>
</protein>
<dbReference type="UniPathway" id="UPA00115">
    <property type="reaction ID" value="UER00412"/>
</dbReference>
<evidence type="ECO:0000256" key="1">
    <source>
        <dbReference type="ARBA" id="ARBA00001713"/>
    </source>
</evidence>
<dbReference type="EMBL" id="LNYC01000072">
    <property type="protein sequence ID" value="KTC97232.1"/>
    <property type="molecule type" value="Genomic_DNA"/>
</dbReference>
<dbReference type="OrthoDB" id="5870696at2"/>
<feature type="binding site" evidence="3">
    <location>
        <position position="119"/>
    </location>
    <ligand>
        <name>substrate</name>
    </ligand>
</feature>
<evidence type="ECO:0000313" key="4">
    <source>
        <dbReference type="EMBL" id="KTC97232.1"/>
    </source>
</evidence>